<protein>
    <submittedName>
        <fullName evidence="8">Putative ABC transport system permease protein</fullName>
    </submittedName>
</protein>
<feature type="transmembrane region" description="Helical" evidence="6">
    <location>
        <begin position="816"/>
        <end position="835"/>
    </location>
</feature>
<dbReference type="PANTHER" id="PTHR30287:SF1">
    <property type="entry name" value="INNER MEMBRANE PROTEIN"/>
    <property type="match status" value="1"/>
</dbReference>
<proteinExistence type="predicted"/>
<feature type="transmembrane region" description="Helical" evidence="6">
    <location>
        <begin position="366"/>
        <end position="389"/>
    </location>
</feature>
<evidence type="ECO:0000313" key="8">
    <source>
        <dbReference type="EMBL" id="SDG35871.1"/>
    </source>
</evidence>
<feature type="transmembrane region" description="Helical" evidence="6">
    <location>
        <begin position="774"/>
        <end position="796"/>
    </location>
</feature>
<sequence>MTAQDTIASRAAVLAGLLRAELGFGILGLKLFMACVVIASAMLGMIWLLSSGLDRAMGDNARRILGGDVAVTVVNAPLDEATVSTLDGVGRSSRVVELRSTAAAGPAEAPRRLTVELKAVDGAYPLYGSVELAGGQVLQEALGARDGLPGAVVEPGLLTQLGLDIGDRVRLGGTDFEIRAALLREPDRLSAGTFLVGPRVLVALDRLQATGLTERGSLVEYRTRIRFPTDTPSSDAMAAVAAAEPARGWEIQSPSEAAERVREVTNRTTTFLGISGLAAFAVGLTGAWAAVAMWIGRRHRTIAQYRLSGATASMVVALHASLVAIAAAIALAIGLGLAAAVAISLLEMLTARLHLLWAPADLGADILLVAVTLSLGLAGALVAGLSGVARLAPLRALRGDGAGAGLVRRDGLIACGLVLAALALAIAGLPNPAMAVVAALGLAAVAGLLALFGSLIARGVRRVPSVRFLSLAVKQGFDSQRAVMLRAVALGIGIAGITGVVAVQHSLQAAFETQIPQKAPDLVLLDVQAAQVERIRDRVASTPALGELQATPFMRTRLLEVNGRPVEEALVDPDKDWVIEGDRSFSWTAEPTGAELLAGTWWPADYDGPSLVSAEEDVMQAFDLKPGDTLTYSVLGRVFTSEVANIRKEYHRTMRPEFLVVASPDPFRDAPHGWIVSLQGRDEAALNGFISELSRSAANVTVIDVRRIVREATDVVEGAILGTLLIAAILLLAGSLSLAATVSADVDARRREAVALSIVGATRREIALARFCETAATGLIAAFVGGSAGLLSSWWIADGALRVDWVPGPAAVALPLALGVLTSLAAGLAGGLGALPRGRGQLARLLSG</sequence>
<evidence type="ECO:0000259" key="7">
    <source>
        <dbReference type="Pfam" id="PF02687"/>
    </source>
</evidence>
<feature type="transmembrane region" description="Helical" evidence="6">
    <location>
        <begin position="271"/>
        <end position="295"/>
    </location>
</feature>
<comment type="subcellular location">
    <subcellularLocation>
        <location evidence="1">Cell membrane</location>
        <topology evidence="1">Multi-pass membrane protein</topology>
    </subcellularLocation>
</comment>
<dbReference type="GO" id="GO:0005886">
    <property type="term" value="C:plasma membrane"/>
    <property type="evidence" value="ECO:0007669"/>
    <property type="project" value="UniProtKB-SubCell"/>
</dbReference>
<comment type="caution">
    <text evidence="8">The sequence shown here is derived from an EMBL/GenBank/DDBJ whole genome shotgun (WGS) entry which is preliminary data.</text>
</comment>
<evidence type="ECO:0000256" key="2">
    <source>
        <dbReference type="ARBA" id="ARBA00022475"/>
    </source>
</evidence>
<evidence type="ECO:0000256" key="1">
    <source>
        <dbReference type="ARBA" id="ARBA00004651"/>
    </source>
</evidence>
<dbReference type="Proteomes" id="UP000198615">
    <property type="component" value="Unassembled WGS sequence"/>
</dbReference>
<accession>A0A8G2EXW7</accession>
<feature type="transmembrane region" description="Helical" evidence="6">
    <location>
        <begin position="27"/>
        <end position="49"/>
    </location>
</feature>
<dbReference type="RefSeq" id="WP_093153434.1">
    <property type="nucleotide sequence ID" value="NZ_FNBW01000015.1"/>
</dbReference>
<keyword evidence="2" id="KW-1003">Cell membrane</keyword>
<dbReference type="AlphaFoldDB" id="A0A8G2EXW7"/>
<gene>
    <name evidence="8" type="ORF">SAMN05660686_04146</name>
</gene>
<evidence type="ECO:0000256" key="6">
    <source>
        <dbReference type="SAM" id="Phobius"/>
    </source>
</evidence>
<reference evidence="8 9" key="1">
    <citation type="submission" date="2016-10" db="EMBL/GenBank/DDBJ databases">
        <authorList>
            <person name="Varghese N."/>
            <person name="Submissions S."/>
        </authorList>
    </citation>
    <scope>NUCLEOTIDE SEQUENCE [LARGE SCALE GENOMIC DNA]</scope>
    <source>
        <strain evidence="8 9">DSM 18839</strain>
    </source>
</reference>
<evidence type="ECO:0000256" key="4">
    <source>
        <dbReference type="ARBA" id="ARBA00022989"/>
    </source>
</evidence>
<keyword evidence="5 6" id="KW-0472">Membrane</keyword>
<evidence type="ECO:0000313" key="9">
    <source>
        <dbReference type="Proteomes" id="UP000198615"/>
    </source>
</evidence>
<dbReference type="InterPro" id="IPR038766">
    <property type="entry name" value="Membrane_comp_ABC_pdt"/>
</dbReference>
<organism evidence="8 9">
    <name type="scientific">Thalassobaculum litoreum DSM 18839</name>
    <dbReference type="NCBI Taxonomy" id="1123362"/>
    <lineage>
        <taxon>Bacteria</taxon>
        <taxon>Pseudomonadati</taxon>
        <taxon>Pseudomonadota</taxon>
        <taxon>Alphaproteobacteria</taxon>
        <taxon>Rhodospirillales</taxon>
        <taxon>Thalassobaculaceae</taxon>
        <taxon>Thalassobaculum</taxon>
    </lineage>
</organism>
<feature type="transmembrane region" description="Helical" evidence="6">
    <location>
        <begin position="719"/>
        <end position="742"/>
    </location>
</feature>
<dbReference type="OrthoDB" id="9775544at2"/>
<dbReference type="EMBL" id="FNBW01000015">
    <property type="protein sequence ID" value="SDG35871.1"/>
    <property type="molecule type" value="Genomic_DNA"/>
</dbReference>
<dbReference type="PANTHER" id="PTHR30287">
    <property type="entry name" value="MEMBRANE COMPONENT OF PREDICTED ABC SUPERFAMILY METABOLITE UPTAKE TRANSPORTER"/>
    <property type="match status" value="1"/>
</dbReference>
<feature type="transmembrane region" description="Helical" evidence="6">
    <location>
        <begin position="435"/>
        <end position="457"/>
    </location>
</feature>
<feature type="transmembrane region" description="Helical" evidence="6">
    <location>
        <begin position="410"/>
        <end position="429"/>
    </location>
</feature>
<keyword evidence="4 6" id="KW-1133">Transmembrane helix</keyword>
<dbReference type="InterPro" id="IPR003838">
    <property type="entry name" value="ABC3_permease_C"/>
</dbReference>
<feature type="domain" description="ABC3 transporter permease C-terminal" evidence="7">
    <location>
        <begin position="725"/>
        <end position="827"/>
    </location>
</feature>
<name>A0A8G2EXW7_9PROT</name>
<keyword evidence="3 6" id="KW-0812">Transmembrane</keyword>
<feature type="transmembrane region" description="Helical" evidence="6">
    <location>
        <begin position="316"/>
        <end position="346"/>
    </location>
</feature>
<evidence type="ECO:0000256" key="5">
    <source>
        <dbReference type="ARBA" id="ARBA00023136"/>
    </source>
</evidence>
<feature type="transmembrane region" description="Helical" evidence="6">
    <location>
        <begin position="483"/>
        <end position="503"/>
    </location>
</feature>
<evidence type="ECO:0000256" key="3">
    <source>
        <dbReference type="ARBA" id="ARBA00022692"/>
    </source>
</evidence>
<keyword evidence="9" id="KW-1185">Reference proteome</keyword>
<dbReference type="Pfam" id="PF02687">
    <property type="entry name" value="FtsX"/>
    <property type="match status" value="1"/>
</dbReference>